<protein>
    <submittedName>
        <fullName evidence="1">Uncharacterized protein</fullName>
    </submittedName>
</protein>
<accession>A0A9N8DSY4</accession>
<gene>
    <name evidence="1" type="ORF">SEMRO_266_G103080.1</name>
</gene>
<dbReference type="OrthoDB" id="47218at2759"/>
<proteinExistence type="predicted"/>
<comment type="caution">
    <text evidence="1">The sequence shown here is derived from an EMBL/GenBank/DDBJ whole genome shotgun (WGS) entry which is preliminary data.</text>
</comment>
<keyword evidence="2" id="KW-1185">Reference proteome</keyword>
<dbReference type="EMBL" id="CAICTM010000265">
    <property type="protein sequence ID" value="CAB9506414.1"/>
    <property type="molecule type" value="Genomic_DNA"/>
</dbReference>
<reference evidence="1" key="1">
    <citation type="submission" date="2020-06" db="EMBL/GenBank/DDBJ databases">
        <authorList>
            <consortium name="Plant Systems Biology data submission"/>
        </authorList>
    </citation>
    <scope>NUCLEOTIDE SEQUENCE</scope>
    <source>
        <strain evidence="1">D6</strain>
    </source>
</reference>
<sequence>MAANNDAAVVFRYSLLQDGGGDADQRDAASQHRTALGRAAWLDAFWFPTQQRKHPHYKFQVDDQTTISIAVNSAANNNDTSSTSSKETDWTKLVQSALKKIIVEDLGDLAAQELWENIPTEDSDGRGRNDLEQLEKQLSVKVVFLEKHILLVGAKAKLEKKCLVIRNVLSHYYWRLKGKQINL</sequence>
<evidence type="ECO:0000313" key="1">
    <source>
        <dbReference type="EMBL" id="CAB9506414.1"/>
    </source>
</evidence>
<dbReference type="Proteomes" id="UP001153069">
    <property type="component" value="Unassembled WGS sequence"/>
</dbReference>
<name>A0A9N8DSY4_9STRA</name>
<evidence type="ECO:0000313" key="2">
    <source>
        <dbReference type="Proteomes" id="UP001153069"/>
    </source>
</evidence>
<organism evidence="1 2">
    <name type="scientific">Seminavis robusta</name>
    <dbReference type="NCBI Taxonomy" id="568900"/>
    <lineage>
        <taxon>Eukaryota</taxon>
        <taxon>Sar</taxon>
        <taxon>Stramenopiles</taxon>
        <taxon>Ochrophyta</taxon>
        <taxon>Bacillariophyta</taxon>
        <taxon>Bacillariophyceae</taxon>
        <taxon>Bacillariophycidae</taxon>
        <taxon>Naviculales</taxon>
        <taxon>Naviculaceae</taxon>
        <taxon>Seminavis</taxon>
    </lineage>
</organism>
<dbReference type="AlphaFoldDB" id="A0A9N8DSY4"/>